<evidence type="ECO:0000259" key="4">
    <source>
        <dbReference type="Pfam" id="PF00326"/>
    </source>
</evidence>
<evidence type="ECO:0000256" key="3">
    <source>
        <dbReference type="SAM" id="MobiDB-lite"/>
    </source>
</evidence>
<dbReference type="InterPro" id="IPR001375">
    <property type="entry name" value="Peptidase_S9_cat"/>
</dbReference>
<dbReference type="PANTHER" id="PTHR42776">
    <property type="entry name" value="SERINE PEPTIDASE S9 FAMILY MEMBER"/>
    <property type="match status" value="1"/>
</dbReference>
<evidence type="ECO:0000313" key="5">
    <source>
        <dbReference type="EMBL" id="MFC5298317.1"/>
    </source>
</evidence>
<evidence type="ECO:0000313" key="6">
    <source>
        <dbReference type="Proteomes" id="UP001595937"/>
    </source>
</evidence>
<dbReference type="GeneID" id="303296141"/>
<keyword evidence="2" id="KW-0645">Protease</keyword>
<name>A0ABW0FFX1_9MICO</name>
<dbReference type="Gene3D" id="2.120.10.30">
    <property type="entry name" value="TolB, C-terminal domain"/>
    <property type="match status" value="2"/>
</dbReference>
<comment type="caution">
    <text evidence="5">The sequence shown here is derived from an EMBL/GenBank/DDBJ whole genome shotgun (WGS) entry which is preliminary data.</text>
</comment>
<dbReference type="InterPro" id="IPR029058">
    <property type="entry name" value="AB_hydrolase_fold"/>
</dbReference>
<dbReference type="PANTHER" id="PTHR42776:SF27">
    <property type="entry name" value="DIPEPTIDYL PEPTIDASE FAMILY MEMBER 6"/>
    <property type="match status" value="1"/>
</dbReference>
<feature type="region of interest" description="Disordered" evidence="3">
    <location>
        <begin position="667"/>
        <end position="702"/>
    </location>
</feature>
<dbReference type="Gene3D" id="3.40.50.1820">
    <property type="entry name" value="alpha/beta hydrolase"/>
    <property type="match status" value="1"/>
</dbReference>
<gene>
    <name evidence="5" type="ORF">ACFPK8_12410</name>
</gene>
<keyword evidence="6" id="KW-1185">Reference proteome</keyword>
<dbReference type="SUPFAM" id="SSF53474">
    <property type="entry name" value="alpha/beta-Hydrolases"/>
    <property type="match status" value="1"/>
</dbReference>
<dbReference type="InterPro" id="IPR011042">
    <property type="entry name" value="6-blade_b-propeller_TolB-like"/>
</dbReference>
<reference evidence="6" key="1">
    <citation type="journal article" date="2019" name="Int. J. Syst. Evol. Microbiol.">
        <title>The Global Catalogue of Microorganisms (GCM) 10K type strain sequencing project: providing services to taxonomists for standard genome sequencing and annotation.</title>
        <authorList>
            <consortium name="The Broad Institute Genomics Platform"/>
            <consortium name="The Broad Institute Genome Sequencing Center for Infectious Disease"/>
            <person name="Wu L."/>
            <person name="Ma J."/>
        </authorList>
    </citation>
    <scope>NUCLEOTIDE SEQUENCE [LARGE SCALE GENOMIC DNA]</scope>
    <source>
        <strain evidence="6">CGMCC 1.16455</strain>
    </source>
</reference>
<protein>
    <submittedName>
        <fullName evidence="5">S9 family peptidase</fullName>
    </submittedName>
</protein>
<keyword evidence="1" id="KW-0378">Hydrolase</keyword>
<accession>A0ABW0FFX1</accession>
<dbReference type="EMBL" id="JBHSLN010000025">
    <property type="protein sequence ID" value="MFC5298317.1"/>
    <property type="molecule type" value="Genomic_DNA"/>
</dbReference>
<dbReference type="SUPFAM" id="SSF82171">
    <property type="entry name" value="DPP6 N-terminal domain-like"/>
    <property type="match status" value="1"/>
</dbReference>
<evidence type="ECO:0000256" key="1">
    <source>
        <dbReference type="ARBA" id="ARBA00022801"/>
    </source>
</evidence>
<proteinExistence type="predicted"/>
<dbReference type="RefSeq" id="WP_193117713.1">
    <property type="nucleotide sequence ID" value="NZ_BAAAIR010000016.1"/>
</dbReference>
<dbReference type="Pfam" id="PF00326">
    <property type="entry name" value="Peptidase_S9"/>
    <property type="match status" value="1"/>
</dbReference>
<organism evidence="5 6">
    <name type="scientific">Brachybacterium tyrofermentans</name>
    <dbReference type="NCBI Taxonomy" id="47848"/>
    <lineage>
        <taxon>Bacteria</taxon>
        <taxon>Bacillati</taxon>
        <taxon>Actinomycetota</taxon>
        <taxon>Actinomycetes</taxon>
        <taxon>Micrococcales</taxon>
        <taxon>Dermabacteraceae</taxon>
        <taxon>Brachybacterium</taxon>
    </lineage>
</organism>
<sequence length="702" mass="73919">MQPYDIELMTSLSRPSLAPDGSFAIYAASRPDCRANRAVGQLWRIDLAPGPSGADTAPRRLTRGVSDTAPRLSPDGTTIAFLRPDSRGRPQVHLLDARGGEPLQITDQLLGAGPATWTPDGSRLAFTARVAEPGRYGTVDGLEPGAESPRRITGLRWHTNGVGFSTDRPTQVFVVEASPVGGEPAYPAAPHPEGPLATTPTAPAAAAQLTSAFAEHTAITLTPDGTAVLAVREAYEGSEAPRRDLRTALIHLPVDEGEESVLLAPEDGLRIHDLTVLADGTIALLASQPGAGRDSVAPDVALWLLEAGGPRRITDPESLELTGPLVPDGESVLVTSPQRGRVHLLRIDRSGAVSRVLDGDLEVHGVNAAGDLVLAAATTAESSGVLLARTGEEAPSTLVDTGAGLRDAGLVQPRELELAGRSGHPVHGWSAVPEGRGPFPTLLLLHGGPHAAYGVGVLDEVQTLVAAGYAVVYGNPRGSAGYGRAHGRAVRGGFGTVDAEDVIDLLDGALAADDRLDDQRLGILGGSYGGYLTAWIIAHDHRFRGAIVERGFLDPLSFQGTSDIGSYFGDEYIGTEPADIARQSAFGHAGSVRTPTLVIHSEEDHRCPLEQGTRYYTALRRAGVETEMLIFPGENHELTRSGRPRHRVERFEAVLEWWARVFATGTSDRRKSGSVMSGPTPRGSAARGSAERDPTTGGPSPS</sequence>
<evidence type="ECO:0000256" key="2">
    <source>
        <dbReference type="ARBA" id="ARBA00022825"/>
    </source>
</evidence>
<feature type="domain" description="Peptidase S9 prolyl oligopeptidase catalytic" evidence="4">
    <location>
        <begin position="460"/>
        <end position="663"/>
    </location>
</feature>
<dbReference type="InterPro" id="IPR011659">
    <property type="entry name" value="WD40"/>
</dbReference>
<dbReference type="Pfam" id="PF07676">
    <property type="entry name" value="PD40"/>
    <property type="match status" value="2"/>
</dbReference>
<dbReference type="Proteomes" id="UP001595937">
    <property type="component" value="Unassembled WGS sequence"/>
</dbReference>
<keyword evidence="2" id="KW-0720">Serine protease</keyword>